<dbReference type="InterPro" id="IPR002994">
    <property type="entry name" value="Surf1/Shy1"/>
</dbReference>
<keyword evidence="1" id="KW-1003">Cell membrane</keyword>
<reference evidence="2 3" key="1">
    <citation type="submission" date="2023-04" db="EMBL/GenBank/DDBJ databases">
        <title>A long-awaited taxogenomic arrangement of the family Halomonadaceae.</title>
        <authorList>
            <person name="De La Haba R."/>
            <person name="Chuvochina M."/>
            <person name="Wittouck S."/>
            <person name="Arahal D.R."/>
            <person name="Sanchez-Porro C."/>
            <person name="Hugenholtz P."/>
            <person name="Ventosa A."/>
        </authorList>
    </citation>
    <scope>NUCLEOTIDE SEQUENCE [LARGE SCALE GENOMIC DNA]</scope>
    <source>
        <strain evidence="2 3">DSM 18042</strain>
    </source>
</reference>
<name>A0ABU1GCJ5_9GAMM</name>
<dbReference type="Pfam" id="PF02104">
    <property type="entry name" value="SURF1"/>
    <property type="match status" value="1"/>
</dbReference>
<feature type="transmembrane region" description="Helical" evidence="1">
    <location>
        <begin position="212"/>
        <end position="231"/>
    </location>
</feature>
<keyword evidence="1" id="KW-1133">Transmembrane helix</keyword>
<sequence>MAIKTMIMSDLSSINKHSLSRWRRYGWYVFWLLLALLGAFLGAWQWERADTKQVAAALRDNAPALVNPRIAPAEGAELTLNGEYMSEHSFFLDNRILDGRLGVAVLTPLKDKFGHYWLIQRGFVETGTTRAPPSVSTPEQAVTLTGEWQPANDDGLLFGPNVEGTRLQTISLAPWQDVVPEFRYQGWVHAQAGDGVFSTWWQANVMPASRHLAYAFQWWGLALVALITMWVGRRYFHSSRETDRENNHGSR</sequence>
<evidence type="ECO:0000256" key="1">
    <source>
        <dbReference type="RuleBase" id="RU363076"/>
    </source>
</evidence>
<keyword evidence="1" id="KW-0472">Membrane</keyword>
<organism evidence="2 3">
    <name type="scientific">Vreelandella gomseomensis</name>
    <dbReference type="NCBI Taxonomy" id="370766"/>
    <lineage>
        <taxon>Bacteria</taxon>
        <taxon>Pseudomonadati</taxon>
        <taxon>Pseudomonadota</taxon>
        <taxon>Gammaproteobacteria</taxon>
        <taxon>Oceanospirillales</taxon>
        <taxon>Halomonadaceae</taxon>
        <taxon>Vreelandella</taxon>
    </lineage>
</organism>
<dbReference type="PROSITE" id="PS50895">
    <property type="entry name" value="SURF1"/>
    <property type="match status" value="1"/>
</dbReference>
<keyword evidence="1" id="KW-0812">Transmembrane</keyword>
<comment type="similarity">
    <text evidence="1">Belongs to the SURF1 family.</text>
</comment>
<dbReference type="Proteomes" id="UP001269267">
    <property type="component" value="Unassembled WGS sequence"/>
</dbReference>
<evidence type="ECO:0000313" key="2">
    <source>
        <dbReference type="EMBL" id="MDR5874774.1"/>
    </source>
</evidence>
<protein>
    <recommendedName>
        <fullName evidence="1">SURF1-like protein</fullName>
    </recommendedName>
</protein>
<dbReference type="CDD" id="cd06662">
    <property type="entry name" value="SURF1"/>
    <property type="match status" value="1"/>
</dbReference>
<dbReference type="RefSeq" id="WP_230448169.1">
    <property type="nucleotide sequence ID" value="NZ_JARWAI010000005.1"/>
</dbReference>
<accession>A0ABU1GCJ5</accession>
<feature type="transmembrane region" description="Helical" evidence="1">
    <location>
        <begin position="25"/>
        <end position="46"/>
    </location>
</feature>
<gene>
    <name evidence="2" type="ORF">QC815_07515</name>
</gene>
<comment type="subcellular location">
    <subcellularLocation>
        <location evidence="1">Cell membrane</location>
        <topology evidence="1">Multi-pass membrane protein</topology>
    </subcellularLocation>
</comment>
<proteinExistence type="inferred from homology"/>
<dbReference type="EMBL" id="JARWAI010000005">
    <property type="protein sequence ID" value="MDR5874774.1"/>
    <property type="molecule type" value="Genomic_DNA"/>
</dbReference>
<evidence type="ECO:0000313" key="3">
    <source>
        <dbReference type="Proteomes" id="UP001269267"/>
    </source>
</evidence>
<keyword evidence="3" id="KW-1185">Reference proteome</keyword>
<comment type="caution">
    <text evidence="2">The sequence shown here is derived from an EMBL/GenBank/DDBJ whole genome shotgun (WGS) entry which is preliminary data.</text>
</comment>